<comment type="subcellular location">
    <subcellularLocation>
        <location evidence="1">Cytoplasm</location>
    </subcellularLocation>
</comment>
<dbReference type="Proteomes" id="UP000631300">
    <property type="component" value="Unassembled WGS sequence"/>
</dbReference>
<evidence type="ECO:0000313" key="8">
    <source>
        <dbReference type="Proteomes" id="UP000631300"/>
    </source>
</evidence>
<name>A0A918JG51_9ALTE</name>
<organism evidence="7 8">
    <name type="scientific">Alteromonas halophila</name>
    <dbReference type="NCBI Taxonomy" id="516698"/>
    <lineage>
        <taxon>Bacteria</taxon>
        <taxon>Pseudomonadati</taxon>
        <taxon>Pseudomonadota</taxon>
        <taxon>Gammaproteobacteria</taxon>
        <taxon>Alteromonadales</taxon>
        <taxon>Alteromonadaceae</taxon>
        <taxon>Alteromonas/Salinimonas group</taxon>
        <taxon>Alteromonas</taxon>
    </lineage>
</organism>
<accession>A0A918JG51</accession>
<evidence type="ECO:0000256" key="3">
    <source>
        <dbReference type="ARBA" id="ARBA00023015"/>
    </source>
</evidence>
<keyword evidence="4" id="KW-0238">DNA-binding</keyword>
<evidence type="ECO:0000256" key="4">
    <source>
        <dbReference type="ARBA" id="ARBA00023125"/>
    </source>
</evidence>
<comment type="caution">
    <text evidence="7">The sequence shown here is derived from an EMBL/GenBank/DDBJ whole genome shotgun (WGS) entry which is preliminary data.</text>
</comment>
<feature type="domain" description="HTH marR-type" evidence="6">
    <location>
        <begin position="9"/>
        <end position="139"/>
    </location>
</feature>
<reference evidence="7" key="1">
    <citation type="journal article" date="2014" name="Int. J. Syst. Evol. Microbiol.">
        <title>Complete genome sequence of Corynebacterium casei LMG S-19264T (=DSM 44701T), isolated from a smear-ripened cheese.</title>
        <authorList>
            <consortium name="US DOE Joint Genome Institute (JGI-PGF)"/>
            <person name="Walter F."/>
            <person name="Albersmeier A."/>
            <person name="Kalinowski J."/>
            <person name="Ruckert C."/>
        </authorList>
    </citation>
    <scope>NUCLEOTIDE SEQUENCE</scope>
    <source>
        <strain evidence="7">KCTC 22164</strain>
    </source>
</reference>
<gene>
    <name evidence="7" type="ORF">GCM10007391_08640</name>
</gene>
<dbReference type="SUPFAM" id="SSF46785">
    <property type="entry name" value="Winged helix' DNA-binding domain"/>
    <property type="match status" value="1"/>
</dbReference>
<keyword evidence="8" id="KW-1185">Reference proteome</keyword>
<dbReference type="Gene3D" id="1.10.10.10">
    <property type="entry name" value="Winged helix-like DNA-binding domain superfamily/Winged helix DNA-binding domain"/>
    <property type="match status" value="1"/>
</dbReference>
<dbReference type="SMART" id="SM00347">
    <property type="entry name" value="HTH_MARR"/>
    <property type="match status" value="1"/>
</dbReference>
<dbReference type="GO" id="GO:0006950">
    <property type="term" value="P:response to stress"/>
    <property type="evidence" value="ECO:0007669"/>
    <property type="project" value="TreeGrafter"/>
</dbReference>
<sequence length="153" mass="17152">MSSDRLLLDNQLCFSLYATSLAMTQLYKPHLKQLGLTYTQYTIMLILWEQDALSLKAICEQLGQKPGALAPVIKRMESQGLLVRARGVDDDRALTIRLTDNGRALREQGLKVNQCVFEACGLPGDKLRDLKHSLDHLRARITGSESDNTPPDR</sequence>
<dbReference type="GO" id="GO:0003677">
    <property type="term" value="F:DNA binding"/>
    <property type="evidence" value="ECO:0007669"/>
    <property type="project" value="UniProtKB-KW"/>
</dbReference>
<dbReference type="PANTHER" id="PTHR33164">
    <property type="entry name" value="TRANSCRIPTIONAL REGULATOR, MARR FAMILY"/>
    <property type="match status" value="1"/>
</dbReference>
<dbReference type="InterPro" id="IPR036390">
    <property type="entry name" value="WH_DNA-bd_sf"/>
</dbReference>
<protein>
    <submittedName>
        <fullName evidence="7">MarR family transcriptional regulator</fullName>
    </submittedName>
</protein>
<dbReference type="InterPro" id="IPR039422">
    <property type="entry name" value="MarR/SlyA-like"/>
</dbReference>
<evidence type="ECO:0000259" key="6">
    <source>
        <dbReference type="PROSITE" id="PS50995"/>
    </source>
</evidence>
<keyword evidence="5" id="KW-0804">Transcription</keyword>
<dbReference type="EMBL" id="BMXP01000002">
    <property type="protein sequence ID" value="GGW78333.1"/>
    <property type="molecule type" value="Genomic_DNA"/>
</dbReference>
<keyword evidence="2" id="KW-0963">Cytoplasm</keyword>
<dbReference type="InterPro" id="IPR036388">
    <property type="entry name" value="WH-like_DNA-bd_sf"/>
</dbReference>
<dbReference type="PROSITE" id="PS50995">
    <property type="entry name" value="HTH_MARR_2"/>
    <property type="match status" value="1"/>
</dbReference>
<keyword evidence="3" id="KW-0805">Transcription regulation</keyword>
<dbReference type="InterPro" id="IPR055166">
    <property type="entry name" value="Transc_reg_Sar_Rot_HTH"/>
</dbReference>
<dbReference type="RefSeq" id="WP_189403877.1">
    <property type="nucleotide sequence ID" value="NZ_BMXP01000002.1"/>
</dbReference>
<evidence type="ECO:0000256" key="1">
    <source>
        <dbReference type="ARBA" id="ARBA00004496"/>
    </source>
</evidence>
<evidence type="ECO:0000256" key="2">
    <source>
        <dbReference type="ARBA" id="ARBA00022490"/>
    </source>
</evidence>
<dbReference type="InterPro" id="IPR000835">
    <property type="entry name" value="HTH_MarR-typ"/>
</dbReference>
<reference evidence="7" key="2">
    <citation type="submission" date="2020-09" db="EMBL/GenBank/DDBJ databases">
        <authorList>
            <person name="Sun Q."/>
            <person name="Kim S."/>
        </authorList>
    </citation>
    <scope>NUCLEOTIDE SEQUENCE</scope>
    <source>
        <strain evidence="7">KCTC 22164</strain>
    </source>
</reference>
<dbReference type="PANTHER" id="PTHR33164:SF5">
    <property type="entry name" value="ORGANIC HYDROPEROXIDE RESISTANCE TRANSCRIPTIONAL REGULATOR"/>
    <property type="match status" value="1"/>
</dbReference>
<dbReference type="Pfam" id="PF22381">
    <property type="entry name" value="Staph_reg_Sar_Rot"/>
    <property type="match status" value="1"/>
</dbReference>
<dbReference type="GO" id="GO:0003700">
    <property type="term" value="F:DNA-binding transcription factor activity"/>
    <property type="evidence" value="ECO:0007669"/>
    <property type="project" value="InterPro"/>
</dbReference>
<dbReference type="AlphaFoldDB" id="A0A918JG51"/>
<dbReference type="GO" id="GO:0005737">
    <property type="term" value="C:cytoplasm"/>
    <property type="evidence" value="ECO:0007669"/>
    <property type="project" value="UniProtKB-SubCell"/>
</dbReference>
<evidence type="ECO:0000313" key="7">
    <source>
        <dbReference type="EMBL" id="GGW78333.1"/>
    </source>
</evidence>
<evidence type="ECO:0000256" key="5">
    <source>
        <dbReference type="ARBA" id="ARBA00023163"/>
    </source>
</evidence>
<proteinExistence type="predicted"/>